<evidence type="ECO:0000256" key="1">
    <source>
        <dbReference type="SAM" id="MobiDB-lite"/>
    </source>
</evidence>
<gene>
    <name evidence="3" type="ORF">TSUD_399690</name>
</gene>
<dbReference type="Pfam" id="PF00078">
    <property type="entry name" value="RVT_1"/>
    <property type="match status" value="1"/>
</dbReference>
<dbReference type="EMBL" id="DF974013">
    <property type="protein sequence ID" value="GAU44087.1"/>
    <property type="molecule type" value="Genomic_DNA"/>
</dbReference>
<evidence type="ECO:0000313" key="4">
    <source>
        <dbReference type="Proteomes" id="UP000242715"/>
    </source>
</evidence>
<dbReference type="PROSITE" id="PS50878">
    <property type="entry name" value="RT_POL"/>
    <property type="match status" value="1"/>
</dbReference>
<dbReference type="AlphaFoldDB" id="A0A2Z6PHX9"/>
<feature type="compositionally biased region" description="Acidic residues" evidence="1">
    <location>
        <begin position="233"/>
        <end position="242"/>
    </location>
</feature>
<dbReference type="CDD" id="cd01650">
    <property type="entry name" value="RT_nLTR_like"/>
    <property type="match status" value="1"/>
</dbReference>
<name>A0A2Z6PHX9_TRISU</name>
<dbReference type="InterPro" id="IPR036691">
    <property type="entry name" value="Endo/exonu/phosph_ase_sf"/>
</dbReference>
<proteinExistence type="predicted"/>
<evidence type="ECO:0000313" key="3">
    <source>
        <dbReference type="EMBL" id="GAU44087.1"/>
    </source>
</evidence>
<dbReference type="PANTHER" id="PTHR46890">
    <property type="entry name" value="NON-LTR RETROLELEMENT REVERSE TRANSCRIPTASE-LIKE PROTEIN-RELATED"/>
    <property type="match status" value="1"/>
</dbReference>
<dbReference type="PANTHER" id="PTHR46890:SF50">
    <property type="entry name" value="RNA-DIRECTED DNA POLYMERASE, EUKARYOTA, REVERSE TRANSCRIPTASE ZINC-BINDING DOMAIN PROTEIN-RELATED"/>
    <property type="match status" value="1"/>
</dbReference>
<dbReference type="SUPFAM" id="SSF56219">
    <property type="entry name" value="DNase I-like"/>
    <property type="match status" value="1"/>
</dbReference>
<dbReference type="InterPro" id="IPR000477">
    <property type="entry name" value="RT_dom"/>
</dbReference>
<accession>A0A2Z6PHX9</accession>
<organism evidence="3 4">
    <name type="scientific">Trifolium subterraneum</name>
    <name type="common">Subterranean clover</name>
    <dbReference type="NCBI Taxonomy" id="3900"/>
    <lineage>
        <taxon>Eukaryota</taxon>
        <taxon>Viridiplantae</taxon>
        <taxon>Streptophyta</taxon>
        <taxon>Embryophyta</taxon>
        <taxon>Tracheophyta</taxon>
        <taxon>Spermatophyta</taxon>
        <taxon>Magnoliopsida</taxon>
        <taxon>eudicotyledons</taxon>
        <taxon>Gunneridae</taxon>
        <taxon>Pentapetalae</taxon>
        <taxon>rosids</taxon>
        <taxon>fabids</taxon>
        <taxon>Fabales</taxon>
        <taxon>Fabaceae</taxon>
        <taxon>Papilionoideae</taxon>
        <taxon>50 kb inversion clade</taxon>
        <taxon>NPAAA clade</taxon>
        <taxon>Hologalegina</taxon>
        <taxon>IRL clade</taxon>
        <taxon>Trifolieae</taxon>
        <taxon>Trifolium</taxon>
    </lineage>
</organism>
<keyword evidence="4" id="KW-1185">Reference proteome</keyword>
<dbReference type="OrthoDB" id="1411742at2759"/>
<dbReference type="InterPro" id="IPR052343">
    <property type="entry name" value="Retrotransposon-Effector_Assoc"/>
</dbReference>
<dbReference type="Proteomes" id="UP000242715">
    <property type="component" value="Unassembled WGS sequence"/>
</dbReference>
<dbReference type="Gene3D" id="3.60.10.10">
    <property type="entry name" value="Endonuclease/exonuclease/phosphatase"/>
    <property type="match status" value="1"/>
</dbReference>
<feature type="domain" description="Reverse transcriptase" evidence="2">
    <location>
        <begin position="473"/>
        <end position="714"/>
    </location>
</feature>
<reference evidence="4" key="1">
    <citation type="journal article" date="2017" name="Front. Plant Sci.">
        <title>Climate Clever Clovers: New Paradigm to Reduce the Environmental Footprint of Ruminants by Breeding Low Methanogenic Forages Utilizing Haplotype Variation.</title>
        <authorList>
            <person name="Kaur P."/>
            <person name="Appels R."/>
            <person name="Bayer P.E."/>
            <person name="Keeble-Gagnere G."/>
            <person name="Wang J."/>
            <person name="Hirakawa H."/>
            <person name="Shirasawa K."/>
            <person name="Vercoe P."/>
            <person name="Stefanova K."/>
            <person name="Durmic Z."/>
            <person name="Nichols P."/>
            <person name="Revell C."/>
            <person name="Isobe S.N."/>
            <person name="Edwards D."/>
            <person name="Erskine W."/>
        </authorList>
    </citation>
    <scope>NUCLEOTIDE SEQUENCE [LARGE SCALE GENOMIC DNA]</scope>
    <source>
        <strain evidence="4">cv. Daliak</strain>
    </source>
</reference>
<sequence>METQPQGNDEHKVPHHLKHVGPSFAQVVQSDGEHKQKTSLSFEAENEIIQNLQRAYVGVVEHLGMSYIIQDEFHMQGYFGVKNTPLWANLVLLQDQEEGEIKALMEDAWGWLDQWFKEIRPWSSGEVDNDRLVWLRVYGIPVHAWNNNFFTLHCKQVGTFLNTNDTTSKQVTMDVARILIRTPNLKEVDEFITIKINDERFQIRIIEDSYVPMRIVVPSKGTKEGRDAVSCSSEDEEGDFPTMEEEVGEEREGVEGGQHLLALTNFVNTNDSLSNCYGNDSPGSNGRENFKGSLNVINDHENLNSSNSKVGESLGEELKGVVNTDSNESSEIGLSKGPSNCCCHCSHRSNYEGVRLAAVLKSLSGKRKLWNDLLKFKLNNVQGDWCLGGDFNAVLKAWERKGNNSLFRQNERLEFCQFVDAIELIDVPVVGKKFSWYSADGTSMSRLDHFLLSEKFIDKEKCQDNGLATEKYQIIARFVLPKAITASFLALIPKKDHPQHLSDFQPICLIAFLPGRQILDGVVVLNEIIDLAKRRKDSCLFFKVDFERAYDTISWNYLESMMLKMGFVEKWMRWMRACIFNNSMSILVNDIPIEDFIAGKGLRQGYPLSPFLFLIAAEGLTGIVRKAVDIGKFVGFKVNDSIRHRILQFADDTILMGDCSWNNVRIMKSILRGFELVSGLKINFVKTNPRRRTSWKPIVKSMTKRLSSWNGHNLSIGDGVEVKKLCLFKWAQMCLPKEKGGLGVKDLEMFNLALLCKWNGDDVVAGSKDSLWWRDVAGVGGKVVKV</sequence>
<evidence type="ECO:0000259" key="2">
    <source>
        <dbReference type="PROSITE" id="PS50878"/>
    </source>
</evidence>
<feature type="region of interest" description="Disordered" evidence="1">
    <location>
        <begin position="223"/>
        <end position="242"/>
    </location>
</feature>
<protein>
    <recommendedName>
        <fullName evidence="2">Reverse transcriptase domain-containing protein</fullName>
    </recommendedName>
</protein>